<proteinExistence type="predicted"/>
<sequence>MPAPRRWPILSWLLRPQGLFWLTVAAPVLAAAAYFGLIASDVYISEARFVVRSPERQSSSSLGLLLQGSGFVRSQDDSYTVQDFMLSRDALRTLDERLGLRAIFDQGDLFSRFPGLDWDESFENMHRYYQKRVKVQLDASSSITTVMVRAPSAADAQRINEQLLQMSEALINQLNERGRQDMVRFADAEMRHAQEQARQAALALAQYRNEAGVIDPLQQSAIPLQQIAKLQDELIATKSQLAQLQLLTRDNPQIPVLRQRIRMLEHEIERESARVAGGKQSLASKTAQFQRLLLDKEFADRQLASALSSLEQARNQAQRQQLYLERIAQPSLPDAAMEPRRLRGVLATLLLGLITWGVLAMIVAGIREHID</sequence>
<comment type="caution">
    <text evidence="3">The sequence shown here is derived from an EMBL/GenBank/DDBJ whole genome shotgun (WGS) entry which is preliminary data.</text>
</comment>
<dbReference type="RefSeq" id="WP_095540214.1">
    <property type="nucleotide sequence ID" value="NZ_NSJB01000008.1"/>
</dbReference>
<accession>A0A2A2ADK3</accession>
<gene>
    <name evidence="3" type="ORF">CK625_10225</name>
</gene>
<dbReference type="EMBL" id="NSJB01000008">
    <property type="protein sequence ID" value="PAT36630.1"/>
    <property type="molecule type" value="Genomic_DNA"/>
</dbReference>
<dbReference type="AlphaFoldDB" id="A0A2A2ADK3"/>
<protein>
    <recommendedName>
        <fullName evidence="5">Capsule biosynthesis protein</fullName>
    </recommendedName>
</protein>
<evidence type="ECO:0000256" key="1">
    <source>
        <dbReference type="SAM" id="Coils"/>
    </source>
</evidence>
<feature type="transmembrane region" description="Helical" evidence="2">
    <location>
        <begin position="20"/>
        <end position="44"/>
    </location>
</feature>
<evidence type="ECO:0000313" key="3">
    <source>
        <dbReference type="EMBL" id="PAT36630.1"/>
    </source>
</evidence>
<dbReference type="PANTHER" id="PTHR32309">
    <property type="entry name" value="TYROSINE-PROTEIN KINASE"/>
    <property type="match status" value="1"/>
</dbReference>
<evidence type="ECO:0000313" key="4">
    <source>
        <dbReference type="Proteomes" id="UP000218054"/>
    </source>
</evidence>
<evidence type="ECO:0008006" key="5">
    <source>
        <dbReference type="Google" id="ProtNLM"/>
    </source>
</evidence>
<keyword evidence="4" id="KW-1185">Reference proteome</keyword>
<feature type="transmembrane region" description="Helical" evidence="2">
    <location>
        <begin position="345"/>
        <end position="366"/>
    </location>
</feature>
<name>A0A2A2ADK3_9BURK</name>
<dbReference type="PANTHER" id="PTHR32309:SF13">
    <property type="entry name" value="FERRIC ENTEROBACTIN TRANSPORT PROTEIN FEPE"/>
    <property type="match status" value="1"/>
</dbReference>
<keyword evidence="2" id="KW-0812">Transmembrane</keyword>
<keyword evidence="2" id="KW-1133">Transmembrane helix</keyword>
<dbReference type="InterPro" id="IPR050445">
    <property type="entry name" value="Bact_polysacc_biosynth/exp"/>
</dbReference>
<dbReference type="GO" id="GO:0004713">
    <property type="term" value="F:protein tyrosine kinase activity"/>
    <property type="evidence" value="ECO:0007669"/>
    <property type="project" value="TreeGrafter"/>
</dbReference>
<keyword evidence="1" id="KW-0175">Coiled coil</keyword>
<organism evidence="3 4">
    <name type="scientific">Vandammella animalimorsus</name>
    <dbReference type="NCBI Taxonomy" id="2029117"/>
    <lineage>
        <taxon>Bacteria</taxon>
        <taxon>Pseudomonadati</taxon>
        <taxon>Pseudomonadota</taxon>
        <taxon>Betaproteobacteria</taxon>
        <taxon>Burkholderiales</taxon>
        <taxon>Comamonadaceae</taxon>
        <taxon>Vandammella</taxon>
    </lineage>
</organism>
<evidence type="ECO:0000256" key="2">
    <source>
        <dbReference type="SAM" id="Phobius"/>
    </source>
</evidence>
<reference evidence="3 4" key="1">
    <citation type="submission" date="2017-08" db="EMBL/GenBank/DDBJ databases">
        <title>WGS of Clinical strains of the CDC Group NO-1 linked to zoonotic infections in humans.</title>
        <authorList>
            <person name="Bernier A.-M."/>
            <person name="Bernard K."/>
        </authorList>
    </citation>
    <scope>NUCLEOTIDE SEQUENCE [LARGE SCALE GENOMIC DNA]</scope>
    <source>
        <strain evidence="3 4">NML00-0135</strain>
    </source>
</reference>
<dbReference type="GO" id="GO:0005886">
    <property type="term" value="C:plasma membrane"/>
    <property type="evidence" value="ECO:0007669"/>
    <property type="project" value="TreeGrafter"/>
</dbReference>
<feature type="coiled-coil region" evidence="1">
    <location>
        <begin position="190"/>
        <end position="320"/>
    </location>
</feature>
<keyword evidence="2" id="KW-0472">Membrane</keyword>
<dbReference type="Proteomes" id="UP000218054">
    <property type="component" value="Unassembled WGS sequence"/>
</dbReference>